<sequence>MSHGLVRRESVDTEMQRTGGKPLVYTTKRGFDVTRSPLLNKVSADTAGHKPPWSFHGVSVKDGAAGLVAAFRGRGKSHLPPTSLWSTSPLRSQSQHNLLIDAEGRSAESSLHSPRQDSISF</sequence>
<evidence type="ECO:0000313" key="2">
    <source>
        <dbReference type="EMBL" id="CAB1429307.1"/>
    </source>
</evidence>
<reference evidence="2" key="1">
    <citation type="submission" date="2020-03" db="EMBL/GenBank/DDBJ databases">
        <authorList>
            <person name="Weist P."/>
        </authorList>
    </citation>
    <scope>NUCLEOTIDE SEQUENCE</scope>
</reference>
<feature type="compositionally biased region" description="Polar residues" evidence="1">
    <location>
        <begin position="107"/>
        <end position="121"/>
    </location>
</feature>
<proteinExistence type="predicted"/>
<feature type="region of interest" description="Disordered" evidence="1">
    <location>
        <begin position="95"/>
        <end position="121"/>
    </location>
</feature>
<feature type="compositionally biased region" description="Basic and acidic residues" evidence="1">
    <location>
        <begin position="1"/>
        <end position="15"/>
    </location>
</feature>
<dbReference type="AlphaFoldDB" id="A0A9N7UEZ6"/>
<organism evidence="2 3">
    <name type="scientific">Pleuronectes platessa</name>
    <name type="common">European plaice</name>
    <dbReference type="NCBI Taxonomy" id="8262"/>
    <lineage>
        <taxon>Eukaryota</taxon>
        <taxon>Metazoa</taxon>
        <taxon>Chordata</taxon>
        <taxon>Craniata</taxon>
        <taxon>Vertebrata</taxon>
        <taxon>Euteleostomi</taxon>
        <taxon>Actinopterygii</taxon>
        <taxon>Neopterygii</taxon>
        <taxon>Teleostei</taxon>
        <taxon>Neoteleostei</taxon>
        <taxon>Acanthomorphata</taxon>
        <taxon>Carangaria</taxon>
        <taxon>Pleuronectiformes</taxon>
        <taxon>Pleuronectoidei</taxon>
        <taxon>Pleuronectidae</taxon>
        <taxon>Pleuronectes</taxon>
    </lineage>
</organism>
<dbReference type="EMBL" id="CADEAL010001122">
    <property type="protein sequence ID" value="CAB1429307.1"/>
    <property type="molecule type" value="Genomic_DNA"/>
</dbReference>
<keyword evidence="3" id="KW-1185">Reference proteome</keyword>
<protein>
    <submittedName>
        <fullName evidence="2">Uncharacterized protein</fullName>
    </submittedName>
</protein>
<accession>A0A9N7UEZ6</accession>
<feature type="region of interest" description="Disordered" evidence="1">
    <location>
        <begin position="1"/>
        <end position="22"/>
    </location>
</feature>
<gene>
    <name evidence="2" type="ORF">PLEPLA_LOCUS17283</name>
</gene>
<evidence type="ECO:0000313" key="3">
    <source>
        <dbReference type="Proteomes" id="UP001153269"/>
    </source>
</evidence>
<comment type="caution">
    <text evidence="2">The sequence shown here is derived from an EMBL/GenBank/DDBJ whole genome shotgun (WGS) entry which is preliminary data.</text>
</comment>
<name>A0A9N7UEZ6_PLEPL</name>
<dbReference type="Proteomes" id="UP001153269">
    <property type="component" value="Unassembled WGS sequence"/>
</dbReference>
<evidence type="ECO:0000256" key="1">
    <source>
        <dbReference type="SAM" id="MobiDB-lite"/>
    </source>
</evidence>